<name>A0A6A5X3P4_9PLEO</name>
<organism evidence="2 3">
    <name type="scientific">Amniculicola lignicola CBS 123094</name>
    <dbReference type="NCBI Taxonomy" id="1392246"/>
    <lineage>
        <taxon>Eukaryota</taxon>
        <taxon>Fungi</taxon>
        <taxon>Dikarya</taxon>
        <taxon>Ascomycota</taxon>
        <taxon>Pezizomycotina</taxon>
        <taxon>Dothideomycetes</taxon>
        <taxon>Pleosporomycetidae</taxon>
        <taxon>Pleosporales</taxon>
        <taxon>Amniculicolaceae</taxon>
        <taxon>Amniculicola</taxon>
    </lineage>
</organism>
<evidence type="ECO:0000256" key="1">
    <source>
        <dbReference type="SAM" id="Phobius"/>
    </source>
</evidence>
<evidence type="ECO:0000313" key="3">
    <source>
        <dbReference type="Proteomes" id="UP000799779"/>
    </source>
</evidence>
<keyword evidence="1" id="KW-0472">Membrane</keyword>
<dbReference type="AlphaFoldDB" id="A0A6A5X3P4"/>
<gene>
    <name evidence="2" type="ORF">P154DRAFT_120961</name>
</gene>
<accession>A0A6A5X3P4</accession>
<protein>
    <submittedName>
        <fullName evidence="2">Uncharacterized protein</fullName>
    </submittedName>
</protein>
<sequence length="70" mass="8158">MVIRDWRRNNTIILTTFLAASETLISSINILTYIQLWRNKHRNGTKHSYFDFKGINNVSTRLSHSDAHLG</sequence>
<keyword evidence="3" id="KW-1185">Reference proteome</keyword>
<dbReference type="EMBL" id="ML977557">
    <property type="protein sequence ID" value="KAF2007553.1"/>
    <property type="molecule type" value="Genomic_DNA"/>
</dbReference>
<evidence type="ECO:0000313" key="2">
    <source>
        <dbReference type="EMBL" id="KAF2007553.1"/>
    </source>
</evidence>
<keyword evidence="1" id="KW-0812">Transmembrane</keyword>
<feature type="transmembrane region" description="Helical" evidence="1">
    <location>
        <begin position="12"/>
        <end position="34"/>
    </location>
</feature>
<proteinExistence type="predicted"/>
<reference evidence="2" key="1">
    <citation type="journal article" date="2020" name="Stud. Mycol.">
        <title>101 Dothideomycetes genomes: a test case for predicting lifestyles and emergence of pathogens.</title>
        <authorList>
            <person name="Haridas S."/>
            <person name="Albert R."/>
            <person name="Binder M."/>
            <person name="Bloem J."/>
            <person name="Labutti K."/>
            <person name="Salamov A."/>
            <person name="Andreopoulos B."/>
            <person name="Baker S."/>
            <person name="Barry K."/>
            <person name="Bills G."/>
            <person name="Bluhm B."/>
            <person name="Cannon C."/>
            <person name="Castanera R."/>
            <person name="Culley D."/>
            <person name="Daum C."/>
            <person name="Ezra D."/>
            <person name="Gonzalez J."/>
            <person name="Henrissat B."/>
            <person name="Kuo A."/>
            <person name="Liang C."/>
            <person name="Lipzen A."/>
            <person name="Lutzoni F."/>
            <person name="Magnuson J."/>
            <person name="Mondo S."/>
            <person name="Nolan M."/>
            <person name="Ohm R."/>
            <person name="Pangilinan J."/>
            <person name="Park H.-J."/>
            <person name="Ramirez L."/>
            <person name="Alfaro M."/>
            <person name="Sun H."/>
            <person name="Tritt A."/>
            <person name="Yoshinaga Y."/>
            <person name="Zwiers L.-H."/>
            <person name="Turgeon B."/>
            <person name="Goodwin S."/>
            <person name="Spatafora J."/>
            <person name="Crous P."/>
            <person name="Grigoriev I."/>
        </authorList>
    </citation>
    <scope>NUCLEOTIDE SEQUENCE</scope>
    <source>
        <strain evidence="2">CBS 123094</strain>
    </source>
</reference>
<dbReference type="Proteomes" id="UP000799779">
    <property type="component" value="Unassembled WGS sequence"/>
</dbReference>
<keyword evidence="1" id="KW-1133">Transmembrane helix</keyword>